<evidence type="ECO:0000313" key="3">
    <source>
        <dbReference type="Proteomes" id="UP001417504"/>
    </source>
</evidence>
<keyword evidence="1" id="KW-1133">Transmembrane helix</keyword>
<organism evidence="2 3">
    <name type="scientific">Stephania japonica</name>
    <dbReference type="NCBI Taxonomy" id="461633"/>
    <lineage>
        <taxon>Eukaryota</taxon>
        <taxon>Viridiplantae</taxon>
        <taxon>Streptophyta</taxon>
        <taxon>Embryophyta</taxon>
        <taxon>Tracheophyta</taxon>
        <taxon>Spermatophyta</taxon>
        <taxon>Magnoliopsida</taxon>
        <taxon>Ranunculales</taxon>
        <taxon>Menispermaceae</taxon>
        <taxon>Menispermoideae</taxon>
        <taxon>Cissampelideae</taxon>
        <taxon>Stephania</taxon>
    </lineage>
</organism>
<accession>A0AAP0JAH8</accession>
<gene>
    <name evidence="2" type="ORF">Sjap_009878</name>
</gene>
<comment type="caution">
    <text evidence="2">The sequence shown here is derived from an EMBL/GenBank/DDBJ whole genome shotgun (WGS) entry which is preliminary data.</text>
</comment>
<dbReference type="Proteomes" id="UP001417504">
    <property type="component" value="Unassembled WGS sequence"/>
</dbReference>
<keyword evidence="3" id="KW-1185">Reference proteome</keyword>
<evidence type="ECO:0000313" key="2">
    <source>
        <dbReference type="EMBL" id="KAK9129391.1"/>
    </source>
</evidence>
<evidence type="ECO:0000256" key="1">
    <source>
        <dbReference type="SAM" id="Phobius"/>
    </source>
</evidence>
<keyword evidence="1" id="KW-0812">Transmembrane</keyword>
<protein>
    <submittedName>
        <fullName evidence="2">Uncharacterized protein</fullName>
    </submittedName>
</protein>
<feature type="transmembrane region" description="Helical" evidence="1">
    <location>
        <begin position="6"/>
        <end position="27"/>
    </location>
</feature>
<reference evidence="2 3" key="1">
    <citation type="submission" date="2024-01" db="EMBL/GenBank/DDBJ databases">
        <title>Genome assemblies of Stephania.</title>
        <authorList>
            <person name="Yang L."/>
        </authorList>
    </citation>
    <scope>NUCLEOTIDE SEQUENCE [LARGE SCALE GENOMIC DNA]</scope>
    <source>
        <strain evidence="2">QJT</strain>
        <tissue evidence="2">Leaf</tissue>
    </source>
</reference>
<keyword evidence="1" id="KW-0472">Membrane</keyword>
<dbReference type="EMBL" id="JBBNAE010000004">
    <property type="protein sequence ID" value="KAK9129391.1"/>
    <property type="molecule type" value="Genomic_DNA"/>
</dbReference>
<name>A0AAP0JAH8_9MAGN</name>
<proteinExistence type="predicted"/>
<dbReference type="AlphaFoldDB" id="A0AAP0JAH8"/>
<sequence length="65" mass="7675">MFISVLYILYFIEKVLNFHCVCFMLFISIKIYRLLSGNVVRLLALIRSDLVYRGLIRVSGRTFLN</sequence>